<sequence>MSEPDARPVTVFVESRFVRGAEGAVLTNESMLAGDGWTRTLPQGTNLRLAGRITKSTGSGKHQLSGEFVALPYYVNARAMVVVLPRLAWTIFRLTFTSSAIVVKQPGIIGILAVLAATVRRLPIVLQVVGDPRDVLHSGVIGRPARWMSIPAVAATRWCVRRGDVVRYVTDEYLQKNYPPNKDAVAVACSDVVVHPQPIRAEEPRNARIISVGTQQVAYKGHNYLIEAVASLIGDYPDIELVLVGEGIYQRTLRRQCRDLGIENRVRFTGQIAHSEIRAELDASTIFAMPSLAEGMPRALIEAMARSLPCVSTRVGGIPELLPEHWCIPPENASVLADRIGELLADEDLREVEGRRNLERSHSFSGEHQATLLDTWTDAVGAVLRTQA</sequence>
<evidence type="ECO:0000256" key="1">
    <source>
        <dbReference type="ARBA" id="ARBA00009481"/>
    </source>
</evidence>
<dbReference type="PANTHER" id="PTHR12526:SF640">
    <property type="entry name" value="COLANIC ACID BIOSYNTHESIS GLYCOSYLTRANSFERASE WCAL-RELATED"/>
    <property type="match status" value="1"/>
</dbReference>
<evidence type="ECO:0000256" key="3">
    <source>
        <dbReference type="ARBA" id="ARBA00022679"/>
    </source>
</evidence>
<keyword evidence="3" id="KW-0808">Transferase</keyword>
<evidence type="ECO:0000256" key="2">
    <source>
        <dbReference type="ARBA" id="ARBA00022676"/>
    </source>
</evidence>
<dbReference type="Pfam" id="PF00534">
    <property type="entry name" value="Glycos_transf_1"/>
    <property type="match status" value="1"/>
</dbReference>
<protein>
    <submittedName>
        <fullName evidence="5">Glycosyltransferase involved in cell wall biosynthesis</fullName>
    </submittedName>
</protein>
<dbReference type="RefSeq" id="WP_309966962.1">
    <property type="nucleotide sequence ID" value="NZ_JAVDWH010000001.1"/>
</dbReference>
<comment type="caution">
    <text evidence="5">The sequence shown here is derived from an EMBL/GenBank/DDBJ whole genome shotgun (WGS) entry which is preliminary data.</text>
</comment>
<comment type="similarity">
    <text evidence="1">Belongs to the glycosyltransferase group 1 family. Glycosyltransferase 4 subfamily.</text>
</comment>
<name>A0ABU1UL78_9ACTN</name>
<dbReference type="InterPro" id="IPR001296">
    <property type="entry name" value="Glyco_trans_1"/>
</dbReference>
<accession>A0ABU1UL78</accession>
<dbReference type="Gene3D" id="3.40.50.2000">
    <property type="entry name" value="Glycogen Phosphorylase B"/>
    <property type="match status" value="2"/>
</dbReference>
<dbReference type="Proteomes" id="UP001257739">
    <property type="component" value="Unassembled WGS sequence"/>
</dbReference>
<evidence type="ECO:0000313" key="6">
    <source>
        <dbReference type="Proteomes" id="UP001257739"/>
    </source>
</evidence>
<keyword evidence="6" id="KW-1185">Reference proteome</keyword>
<organism evidence="5 6">
    <name type="scientific">Aeromicrobium panaciterrae</name>
    <dbReference type="NCBI Taxonomy" id="363861"/>
    <lineage>
        <taxon>Bacteria</taxon>
        <taxon>Bacillati</taxon>
        <taxon>Actinomycetota</taxon>
        <taxon>Actinomycetes</taxon>
        <taxon>Propionibacteriales</taxon>
        <taxon>Nocardioidaceae</taxon>
        <taxon>Aeromicrobium</taxon>
    </lineage>
</organism>
<dbReference type="CDD" id="cd03801">
    <property type="entry name" value="GT4_PimA-like"/>
    <property type="match status" value="1"/>
</dbReference>
<dbReference type="EMBL" id="JAVDWH010000001">
    <property type="protein sequence ID" value="MDR7085927.1"/>
    <property type="molecule type" value="Genomic_DNA"/>
</dbReference>
<dbReference type="SUPFAM" id="SSF53756">
    <property type="entry name" value="UDP-Glycosyltransferase/glycogen phosphorylase"/>
    <property type="match status" value="1"/>
</dbReference>
<evidence type="ECO:0000313" key="5">
    <source>
        <dbReference type="EMBL" id="MDR7085927.1"/>
    </source>
</evidence>
<proteinExistence type="inferred from homology"/>
<keyword evidence="2" id="KW-0328">Glycosyltransferase</keyword>
<feature type="domain" description="Glycosyl transferase family 1" evidence="4">
    <location>
        <begin position="209"/>
        <end position="351"/>
    </location>
</feature>
<dbReference type="PANTHER" id="PTHR12526">
    <property type="entry name" value="GLYCOSYLTRANSFERASE"/>
    <property type="match status" value="1"/>
</dbReference>
<gene>
    <name evidence="5" type="ORF">J2X11_000766</name>
</gene>
<evidence type="ECO:0000259" key="4">
    <source>
        <dbReference type="Pfam" id="PF00534"/>
    </source>
</evidence>
<reference evidence="5 6" key="1">
    <citation type="submission" date="2023-07" db="EMBL/GenBank/DDBJ databases">
        <title>Sorghum-associated microbial communities from plants grown in Nebraska, USA.</title>
        <authorList>
            <person name="Schachtman D."/>
        </authorList>
    </citation>
    <scope>NUCLEOTIDE SEQUENCE [LARGE SCALE GENOMIC DNA]</scope>
    <source>
        <strain evidence="5 6">BE248</strain>
    </source>
</reference>